<keyword evidence="4" id="KW-0460">Magnesium</keyword>
<dbReference type="InterPro" id="IPR003602">
    <property type="entry name" value="Topo_IA_DNA-bd_dom"/>
</dbReference>
<feature type="region of interest" description="Disordered" evidence="9">
    <location>
        <begin position="937"/>
        <end position="1050"/>
    </location>
</feature>
<dbReference type="PROSITE" id="PS50880">
    <property type="entry name" value="TOPRIM"/>
    <property type="match status" value="1"/>
</dbReference>
<comment type="catalytic activity">
    <reaction evidence="1 8">
        <text>ATP-independent breakage of single-stranded DNA, followed by passage and rejoining.</text>
        <dbReference type="EC" id="5.6.2.1"/>
    </reaction>
</comment>
<dbReference type="GO" id="GO:0003677">
    <property type="term" value="F:DNA binding"/>
    <property type="evidence" value="ECO:0007669"/>
    <property type="project" value="UniProtKB-KW"/>
</dbReference>
<feature type="active site" description="O-(5'-phospho-DNA)-tyrosine intermediate" evidence="8">
    <location>
        <position position="436"/>
    </location>
</feature>
<name>A0A2I2KM24_9ACTN</name>
<feature type="site" description="Interaction with DNA" evidence="8">
    <location>
        <position position="638"/>
    </location>
</feature>
<evidence type="ECO:0000259" key="10">
    <source>
        <dbReference type="PROSITE" id="PS50880"/>
    </source>
</evidence>
<dbReference type="CDD" id="cd00186">
    <property type="entry name" value="TOP1Ac"/>
    <property type="match status" value="1"/>
</dbReference>
<feature type="compositionally biased region" description="Low complexity" evidence="9">
    <location>
        <begin position="1"/>
        <end position="18"/>
    </location>
</feature>
<dbReference type="InterPro" id="IPR013826">
    <property type="entry name" value="Topo_IA_cen_sub3"/>
</dbReference>
<feature type="site" description="Interaction with DNA" evidence="8">
    <location>
        <position position="243"/>
    </location>
</feature>
<dbReference type="SUPFAM" id="SSF56712">
    <property type="entry name" value="Prokaryotic type I DNA topoisomerase"/>
    <property type="match status" value="1"/>
</dbReference>
<dbReference type="GO" id="GO:0006265">
    <property type="term" value="P:DNA topological change"/>
    <property type="evidence" value="ECO:0007669"/>
    <property type="project" value="UniProtKB-UniRule"/>
</dbReference>
<feature type="compositionally biased region" description="Low complexity" evidence="9">
    <location>
        <begin position="1018"/>
        <end position="1034"/>
    </location>
</feature>
<dbReference type="EC" id="5.6.2.1" evidence="8"/>
<evidence type="ECO:0000256" key="1">
    <source>
        <dbReference type="ARBA" id="ARBA00000213"/>
    </source>
</evidence>
<dbReference type="InterPro" id="IPR028612">
    <property type="entry name" value="Topoisom_1_IA"/>
</dbReference>
<keyword evidence="7 8" id="KW-0413">Isomerase</keyword>
<dbReference type="InterPro" id="IPR000380">
    <property type="entry name" value="Topo_IA"/>
</dbReference>
<evidence type="ECO:0000256" key="5">
    <source>
        <dbReference type="ARBA" id="ARBA00023029"/>
    </source>
</evidence>
<feature type="site" description="Interaction with DNA" evidence="8">
    <location>
        <position position="124"/>
    </location>
</feature>
<dbReference type="InterPro" id="IPR005733">
    <property type="entry name" value="TopoI_bac-type"/>
</dbReference>
<evidence type="ECO:0000256" key="6">
    <source>
        <dbReference type="ARBA" id="ARBA00023125"/>
    </source>
</evidence>
<proteinExistence type="inferred from homology"/>
<dbReference type="InterPro" id="IPR023406">
    <property type="entry name" value="Topo_IA_AS"/>
</dbReference>
<dbReference type="InterPro" id="IPR013824">
    <property type="entry name" value="Topo_IA_cen_sub1"/>
</dbReference>
<feature type="site" description="Interaction with DNA" evidence="8">
    <location>
        <position position="252"/>
    </location>
</feature>
<feature type="compositionally biased region" description="Basic and acidic residues" evidence="9">
    <location>
        <begin position="576"/>
        <end position="588"/>
    </location>
</feature>
<dbReference type="Pfam" id="PF13368">
    <property type="entry name" value="Toprim_C_rpt"/>
    <property type="match status" value="4"/>
</dbReference>
<gene>
    <name evidence="8 12" type="primary">topA</name>
    <name evidence="12" type="ORF">FRACA_1510006</name>
</gene>
<feature type="region of interest" description="Interaction with DNA" evidence="8">
    <location>
        <begin position="267"/>
        <end position="272"/>
    </location>
</feature>
<feature type="region of interest" description="Disordered" evidence="9">
    <location>
        <begin position="570"/>
        <end position="605"/>
    </location>
</feature>
<reference evidence="12 13" key="1">
    <citation type="submission" date="2017-06" db="EMBL/GenBank/DDBJ databases">
        <authorList>
            <person name="Kim H.J."/>
            <person name="Triplett B.A."/>
        </authorList>
    </citation>
    <scope>NUCLEOTIDE SEQUENCE [LARGE SCALE GENOMIC DNA]</scope>
    <source>
        <strain evidence="12">FRACA_ARgP5</strain>
    </source>
</reference>
<accession>A0A2I2KM24</accession>
<feature type="region of interest" description="Disordered" evidence="9">
    <location>
        <begin position="1"/>
        <end position="90"/>
    </location>
</feature>
<comment type="similarity">
    <text evidence="2 8">Belongs to the type IA topoisomerase family.</text>
</comment>
<dbReference type="InterPro" id="IPR023405">
    <property type="entry name" value="Topo_IA_core_domain"/>
</dbReference>
<keyword evidence="3" id="KW-0479">Metal-binding</keyword>
<dbReference type="Proteomes" id="UP000234331">
    <property type="component" value="Unassembled WGS sequence"/>
</dbReference>
<evidence type="ECO:0000313" key="13">
    <source>
        <dbReference type="Proteomes" id="UP000234331"/>
    </source>
</evidence>
<feature type="domain" description="Topo IA-type catalytic" evidence="11">
    <location>
        <begin position="233"/>
        <end position="707"/>
    </location>
</feature>
<keyword evidence="5 8" id="KW-0799">Topoisomerase</keyword>
<protein>
    <recommendedName>
        <fullName evidence="8">DNA topoisomerase 1</fullName>
        <ecNumber evidence="8">5.6.2.1</ecNumber>
    </recommendedName>
    <alternativeName>
        <fullName evidence="8">DNA topoisomerase I</fullName>
    </alternativeName>
</protein>
<dbReference type="SMART" id="SM00436">
    <property type="entry name" value="TOP1Bc"/>
    <property type="match status" value="1"/>
</dbReference>
<dbReference type="GO" id="GO:0003917">
    <property type="term" value="F:DNA topoisomerase type I (single strand cut, ATP-independent) activity"/>
    <property type="evidence" value="ECO:0007669"/>
    <property type="project" value="UniProtKB-UniRule"/>
</dbReference>
<feature type="site" description="Interaction with DNA" evidence="8">
    <location>
        <position position="244"/>
    </location>
</feature>
<comment type="function">
    <text evidence="8">Releases the supercoiling and torsional tension of DNA, which is introduced during the DNA replication and transcription, by transiently cleaving and rejoining one strand of the DNA duplex. Introduces a single-strand break via transesterification at a target site in duplex DNA. The scissile phosphodiester is attacked by the catalytic tyrosine of the enzyme, resulting in the formation of a DNA-(5'-phosphotyrosyl)-enzyme intermediate and the expulsion of a 3'-OH DNA strand. The free DNA strand then undergoes passage around the unbroken strand, thus removing DNA supercoils. Finally, in the religation step, the DNA 3'-OH attacks the covalent intermediate to expel the active-site tyrosine and restore the DNA phosphodiester backbone.</text>
</comment>
<dbReference type="Pfam" id="PF01131">
    <property type="entry name" value="Topoisom_bac"/>
    <property type="match status" value="1"/>
</dbReference>
<dbReference type="InterPro" id="IPR013497">
    <property type="entry name" value="Topo_IA_cen"/>
</dbReference>
<evidence type="ECO:0000256" key="2">
    <source>
        <dbReference type="ARBA" id="ARBA00009446"/>
    </source>
</evidence>
<dbReference type="OrthoDB" id="9804262at2"/>
<dbReference type="InterPro" id="IPR013825">
    <property type="entry name" value="Topo_IA_cen_sub2"/>
</dbReference>
<keyword evidence="13" id="KW-1185">Reference proteome</keyword>
<dbReference type="Gene3D" id="1.10.290.10">
    <property type="entry name" value="Topoisomerase I, domain 4"/>
    <property type="match status" value="1"/>
</dbReference>
<dbReference type="SMART" id="SM00493">
    <property type="entry name" value="TOPRIM"/>
    <property type="match status" value="1"/>
</dbReference>
<dbReference type="Pfam" id="PF01751">
    <property type="entry name" value="Toprim"/>
    <property type="match status" value="1"/>
</dbReference>
<dbReference type="InterPro" id="IPR025589">
    <property type="entry name" value="Toprim_C_rpt"/>
</dbReference>
<feature type="compositionally biased region" description="Low complexity" evidence="9">
    <location>
        <begin position="970"/>
        <end position="1004"/>
    </location>
</feature>
<dbReference type="CDD" id="cd03363">
    <property type="entry name" value="TOPRIM_TopoIA_TopoI"/>
    <property type="match status" value="1"/>
</dbReference>
<dbReference type="InterPro" id="IPR034149">
    <property type="entry name" value="TOPRIM_TopoI"/>
</dbReference>
<dbReference type="InterPro" id="IPR003601">
    <property type="entry name" value="Topo_IA_2"/>
</dbReference>
<dbReference type="InterPro" id="IPR006171">
    <property type="entry name" value="TOPRIM_dom"/>
</dbReference>
<dbReference type="PANTHER" id="PTHR42785:SF1">
    <property type="entry name" value="DNA TOPOISOMERASE"/>
    <property type="match status" value="1"/>
</dbReference>
<feature type="site" description="Interaction with DNA" evidence="8">
    <location>
        <position position="259"/>
    </location>
</feature>
<comment type="subunit">
    <text evidence="8">Monomer.</text>
</comment>
<feature type="site" description="Interaction with DNA" evidence="8">
    <location>
        <position position="247"/>
    </location>
</feature>
<dbReference type="PRINTS" id="PR00417">
    <property type="entry name" value="PRTPISMRASEI"/>
</dbReference>
<evidence type="ECO:0000256" key="8">
    <source>
        <dbReference type="HAMAP-Rule" id="MF_00952"/>
    </source>
</evidence>
<evidence type="ECO:0000313" key="12">
    <source>
        <dbReference type="EMBL" id="SNQ46715.1"/>
    </source>
</evidence>
<dbReference type="PROSITE" id="PS52039">
    <property type="entry name" value="TOPO_IA_2"/>
    <property type="match status" value="1"/>
</dbReference>
<organism evidence="12 13">
    <name type="scientific">Frankia canadensis</name>
    <dbReference type="NCBI Taxonomy" id="1836972"/>
    <lineage>
        <taxon>Bacteria</taxon>
        <taxon>Bacillati</taxon>
        <taxon>Actinomycetota</taxon>
        <taxon>Actinomycetes</taxon>
        <taxon>Frankiales</taxon>
        <taxon>Frankiaceae</taxon>
        <taxon>Frankia</taxon>
    </lineage>
</organism>
<dbReference type="Gene3D" id="3.40.50.140">
    <property type="match status" value="1"/>
</dbReference>
<dbReference type="Gene3D" id="2.70.20.10">
    <property type="entry name" value="Topoisomerase I, domain 3"/>
    <property type="match status" value="1"/>
</dbReference>
<dbReference type="AlphaFoldDB" id="A0A2I2KM24"/>
<evidence type="ECO:0000259" key="11">
    <source>
        <dbReference type="PROSITE" id="PS52039"/>
    </source>
</evidence>
<dbReference type="Gene3D" id="1.10.460.10">
    <property type="entry name" value="Topoisomerase I, domain 2"/>
    <property type="match status" value="1"/>
</dbReference>
<dbReference type="RefSeq" id="WP_101830689.1">
    <property type="nucleotide sequence ID" value="NZ_FZMO01000059.1"/>
</dbReference>
<dbReference type="HAMAP" id="MF_00952">
    <property type="entry name" value="Topoisom_1_prok"/>
    <property type="match status" value="1"/>
</dbReference>
<sequence length="1050" mass="111682">MPPRTKTTTRTTARSSARVAEPAEPAGNGATPSPGTAAAEASTDGPQAAGRGTGVTTAPSARTPASRGSGRRASTADRGAASGDADLPAAGSGTRLVIVESPAKAKTIAGYLGPGWQVESSIGHIRDLPRSAADVPAAHRGKPWARLGVDVDNDFEPLYVVTADKKLQVSKLKALVKDASELYLATDEDREGEAIAWHLLQTLKPTVPVKRMVFHEITPQAIRRAVDNPREIDENLVNAQETRRILDRLYGYEVSPVLWKKVMPKLSAGRVQSVATRVLVERERARMRFRSAEYWNIEGLFGATVARQGWAAAPAGGDGGAPAGADAEVERTPLPATLVALDGSRIATGRDFAATGELTTAGVTRLDEQGAHALAERLADAAFAVRSVETKPYRRSPYPPFMTSTLQQEAGRKLRYSSQRTMQIAQRLYENGYITYMRTDSTNLSETALTAARAQAETLYGPEYVPPRPRTYAKKVKNAQEAHEAIRPAGDHFRTPGEVRGELDGDSYRLYELIWQRTVASQMSDARGTSATIRLGATSSAGENAEFSASGKVITFPGFLRAYVEGADDPDAELEDRERRLPDVREGDPLTTRSLTPRGHATSPPARFTEASLVKTLEELGIGRPSTYASIIGTIQDRGYVWKKGSALVPSFVAFAVVGLLEDHFSRLVDYRFTATMEDDLDDIASGEAASTDWLTRFYFGTGDGTATATEAGLKHLVSERLGEIDAREVNSIPLGEADDGTSVVVRVGRYGPYVQRGDGRASVPDDLAPDELTVARALELLAAPSGDRVLGVDPAGGATITAKAGRFGPYVTTDTDPPRTSSLLRTMSLETLTLDDAIRLLSLPRNLGAAEDGEEVTAQNGRYGPYVKKGAESRSLESEEQLFTVTLPEALALLAQPKARGRRAAAQTPPLRELGNDPVSGKQMVIREGRFGPYVTDGETNASLRKGDAVETITDGRSAELLADRRARGPATKRAPRTTAKAPAKSKSTSAKSGTAKSRTAKSGTAKSGTAKSGSVKAATARKTATTDAADSGADGGAGASSGDARRAS</sequence>
<evidence type="ECO:0000256" key="3">
    <source>
        <dbReference type="ARBA" id="ARBA00022723"/>
    </source>
</evidence>
<evidence type="ECO:0000256" key="7">
    <source>
        <dbReference type="ARBA" id="ARBA00023235"/>
    </source>
</evidence>
<dbReference type="NCBIfam" id="TIGR01051">
    <property type="entry name" value="topA_bact"/>
    <property type="match status" value="1"/>
</dbReference>
<evidence type="ECO:0000256" key="9">
    <source>
        <dbReference type="SAM" id="MobiDB-lite"/>
    </source>
</evidence>
<feature type="site" description="Interaction with DNA" evidence="8">
    <location>
        <position position="438"/>
    </location>
</feature>
<dbReference type="PROSITE" id="PS00396">
    <property type="entry name" value="TOPO_IA_1"/>
    <property type="match status" value="1"/>
</dbReference>
<dbReference type="EMBL" id="FZMO01000059">
    <property type="protein sequence ID" value="SNQ46715.1"/>
    <property type="molecule type" value="Genomic_DNA"/>
</dbReference>
<dbReference type="GO" id="GO:0046872">
    <property type="term" value="F:metal ion binding"/>
    <property type="evidence" value="ECO:0007669"/>
    <property type="project" value="UniProtKB-KW"/>
</dbReference>
<dbReference type="SMART" id="SM00437">
    <property type="entry name" value="TOP1Ac"/>
    <property type="match status" value="1"/>
</dbReference>
<keyword evidence="6 8" id="KW-0238">DNA-binding</keyword>
<evidence type="ECO:0000256" key="4">
    <source>
        <dbReference type="ARBA" id="ARBA00022842"/>
    </source>
</evidence>
<dbReference type="PANTHER" id="PTHR42785">
    <property type="entry name" value="DNA TOPOISOMERASE, TYPE IA, CORE"/>
    <property type="match status" value="1"/>
</dbReference>
<feature type="domain" description="Toprim" evidence="10">
    <location>
        <begin position="94"/>
        <end position="218"/>
    </location>
</feature>